<feature type="domain" description="BRCT" evidence="5">
    <location>
        <begin position="942"/>
        <end position="1031"/>
    </location>
</feature>
<feature type="compositionally biased region" description="Polar residues" evidence="4">
    <location>
        <begin position="711"/>
        <end position="721"/>
    </location>
</feature>
<dbReference type="Pfam" id="PF16770">
    <property type="entry name" value="RTT107_BRCT_5"/>
    <property type="match status" value="1"/>
</dbReference>
<dbReference type="AlphaFoldDB" id="A0A5N5L5S2"/>
<comment type="subcellular location">
    <subcellularLocation>
        <location evidence="1">Nucleus</location>
    </subcellularLocation>
</comment>
<dbReference type="SUPFAM" id="SSF52113">
    <property type="entry name" value="BRCT domain"/>
    <property type="match status" value="1"/>
</dbReference>
<dbReference type="InterPro" id="IPR051579">
    <property type="entry name" value="DDR_Transcriptional_Reg"/>
</dbReference>
<evidence type="ECO:0000256" key="3">
    <source>
        <dbReference type="ARBA" id="ARBA00023242"/>
    </source>
</evidence>
<reference evidence="7" key="1">
    <citation type="journal article" date="2019" name="Gigascience">
        <title>De novo genome assembly of the endangered Acer yangbiense, a plant species with extremely small populations endemic to Yunnan Province, China.</title>
        <authorList>
            <person name="Yang J."/>
            <person name="Wariss H.M."/>
            <person name="Tao L."/>
            <person name="Zhang R."/>
            <person name="Yun Q."/>
            <person name="Hollingsworth P."/>
            <person name="Dao Z."/>
            <person name="Luo G."/>
            <person name="Guo H."/>
            <person name="Ma Y."/>
            <person name="Sun W."/>
        </authorList>
    </citation>
    <scope>NUCLEOTIDE SEQUENCE [LARGE SCALE GENOMIC DNA]</scope>
    <source>
        <strain evidence="7">cv. br00</strain>
    </source>
</reference>
<evidence type="ECO:0000259" key="5">
    <source>
        <dbReference type="PROSITE" id="PS50172"/>
    </source>
</evidence>
<organism evidence="6 7">
    <name type="scientific">Salix brachista</name>
    <dbReference type="NCBI Taxonomy" id="2182728"/>
    <lineage>
        <taxon>Eukaryota</taxon>
        <taxon>Viridiplantae</taxon>
        <taxon>Streptophyta</taxon>
        <taxon>Embryophyta</taxon>
        <taxon>Tracheophyta</taxon>
        <taxon>Spermatophyta</taxon>
        <taxon>Magnoliopsida</taxon>
        <taxon>eudicotyledons</taxon>
        <taxon>Gunneridae</taxon>
        <taxon>Pentapetalae</taxon>
        <taxon>rosids</taxon>
        <taxon>fabids</taxon>
        <taxon>Malpighiales</taxon>
        <taxon>Salicaceae</taxon>
        <taxon>Saliceae</taxon>
        <taxon>Salix</taxon>
    </lineage>
</organism>
<evidence type="ECO:0000313" key="6">
    <source>
        <dbReference type="EMBL" id="KAB5537396.1"/>
    </source>
</evidence>
<dbReference type="EMBL" id="VDCV01000010">
    <property type="protein sequence ID" value="KAB5537396.1"/>
    <property type="molecule type" value="Genomic_DNA"/>
</dbReference>
<dbReference type="Proteomes" id="UP000326939">
    <property type="component" value="Chromosome 10"/>
</dbReference>
<keyword evidence="2" id="KW-0227">DNA damage</keyword>
<dbReference type="Gene3D" id="3.40.50.10190">
    <property type="entry name" value="BRCT domain"/>
    <property type="match status" value="2"/>
</dbReference>
<feature type="region of interest" description="Disordered" evidence="4">
    <location>
        <begin position="837"/>
        <end position="877"/>
    </location>
</feature>
<dbReference type="InterPro" id="IPR036420">
    <property type="entry name" value="BRCT_dom_sf"/>
</dbReference>
<feature type="compositionally biased region" description="Acidic residues" evidence="4">
    <location>
        <begin position="134"/>
        <end position="143"/>
    </location>
</feature>
<dbReference type="PANTHER" id="PTHR23196">
    <property type="entry name" value="PAX TRANSCRIPTION ACTIVATION DOMAIN INTERACTING PROTEIN"/>
    <property type="match status" value="1"/>
</dbReference>
<comment type="caution">
    <text evidence="6">The sequence shown here is derived from an EMBL/GenBank/DDBJ whole genome shotgun (WGS) entry which is preliminary data.</text>
</comment>
<feature type="region of interest" description="Disordered" evidence="4">
    <location>
        <begin position="122"/>
        <end position="180"/>
    </location>
</feature>
<dbReference type="CDD" id="cd18432">
    <property type="entry name" value="BRCT_PAXIP1_rpt6_like"/>
    <property type="match status" value="1"/>
</dbReference>
<dbReference type="PROSITE" id="PS50172">
    <property type="entry name" value="BRCT"/>
    <property type="match status" value="1"/>
</dbReference>
<dbReference type="GO" id="GO:0005634">
    <property type="term" value="C:nucleus"/>
    <property type="evidence" value="ECO:0007669"/>
    <property type="project" value="UniProtKB-SubCell"/>
</dbReference>
<dbReference type="CDD" id="cd17744">
    <property type="entry name" value="BRCT_MDC1_rpt1"/>
    <property type="match status" value="1"/>
</dbReference>
<feature type="compositionally biased region" description="Polar residues" evidence="4">
    <location>
        <begin position="855"/>
        <end position="873"/>
    </location>
</feature>
<evidence type="ECO:0000313" key="7">
    <source>
        <dbReference type="Proteomes" id="UP000326939"/>
    </source>
</evidence>
<dbReference type="Pfam" id="PF16589">
    <property type="entry name" value="BRCT_2"/>
    <property type="match status" value="1"/>
</dbReference>
<accession>A0A5N5L5S2</accession>
<keyword evidence="7" id="KW-1185">Reference proteome</keyword>
<gene>
    <name evidence="6" type="ORF">DKX38_014929</name>
</gene>
<feature type="compositionally biased region" description="Basic and acidic residues" evidence="4">
    <location>
        <begin position="144"/>
        <end position="180"/>
    </location>
</feature>
<evidence type="ECO:0000256" key="2">
    <source>
        <dbReference type="ARBA" id="ARBA00022763"/>
    </source>
</evidence>
<sequence>MCSLGDDNDGEIKSGSEDPNVNFALSYTNPFDSQCLPSPLPGSVVVDDSDMEILKLDHCLCEKGEDANEQRFLQSTMPFEDTVRVEDAFETQVVDLGGETQALDDLDWFENVDTQLIDEIIDSDGEGTDRTEVLDDGNELSDDESGRRGKCESLEGEKIQDTSLSKHGEKGLIEHPDSLTDEHHLSGSVLKLTSVRVESLRVSGLAARSSASNGTNNSDSCSLVIDGQVSEQFTVNTNGSKTKIPEDVDWRHDIGRSDDEMKEFSNGSRCKIGCSAVRNLFAENSCIETKGHFVGGKEVPICDDGVAGLSYIDSQEPGDLSQADALLCVQKLIEESKVLFDEVDLGKIDRKKLSHISAAKGAQSLAKKTTDGSTEGKSRIFDWDDGLEDEGGGDIFRRRKENFFGTANLGQRSFMKPSKSKGNQPGVCMDNEGKSNVQNVIVVHPESKIDLCSLRANKKMTQETETNVSRNLFNEFDEQSEADTSTGQLEALTRKEVPEMLDIGLDTQMAAEAMEALFHGEGIAYDATNDSQQIPAVNFKDLVEGSMRSKAKKSICSKQHSLSNNEDIGVTTTHQSKKTLKISAKLGKQSLTPSQKCPENVRKECDMDVVLTRSKRARLDAGLNELDRCNGTASRGYRSVKKQDLPEELATLTPVAHRTRQSLAVSKLKSAENVSIDNREKSNRLVELGCREWNKAGVVDVEASKVLHAKGNSSGLGSSQPGEPKTSKSRLLATDNDISFPRRKRSRQNFSGQLDEPHNLHARSKPSCQPGNIEKSVSWCRRSQTNARISTDLNMKRKTRSSMSVCPNLSPHHFHKQGIDGTTCNYNSVDMNGKMSNNLMGAGASVKSSHRRSNADSSPSAANEVNVPSSDNLPSEKTKSYESACASPGICMTPVNAASPVCMGSEYKQSCRKNLSRACLVKEMNSLCAAWPGPISEPKDTRKRRDLSDVRVLFSHHLDEDIIKQQRKIAGRLKVSIASSITDATHFITDKFVRTRNMLEAIASGKPVVTHLWLENVGQANYYIDEQKYIVRDSKKEKEFGFNLAVSLAHARQHPLLHGQRVLITPGTKPGKEIISSLVKAVHGQAVERVGRSTLQDDVVSDHLLVLSCEEDYDVCVPFLEKGAAVYSSELLLNGIVTQKLEYERYRLFADHVKRTRSTVWMKKDGHNFIPVTKRR</sequence>
<dbReference type="GO" id="GO:0006974">
    <property type="term" value="P:DNA damage response"/>
    <property type="evidence" value="ECO:0007669"/>
    <property type="project" value="UniProtKB-KW"/>
</dbReference>
<dbReference type="SMART" id="SM00292">
    <property type="entry name" value="BRCT"/>
    <property type="match status" value="1"/>
</dbReference>
<keyword evidence="3" id="KW-0539">Nucleus</keyword>
<dbReference type="InterPro" id="IPR001357">
    <property type="entry name" value="BRCT_dom"/>
</dbReference>
<evidence type="ECO:0000256" key="4">
    <source>
        <dbReference type="SAM" id="MobiDB-lite"/>
    </source>
</evidence>
<dbReference type="PANTHER" id="PTHR23196:SF1">
    <property type="entry name" value="PAX-INTERACTING PROTEIN 1"/>
    <property type="match status" value="1"/>
</dbReference>
<feature type="region of interest" description="Disordered" evidence="4">
    <location>
        <begin position="710"/>
        <end position="776"/>
    </location>
</feature>
<evidence type="ECO:0000256" key="1">
    <source>
        <dbReference type="ARBA" id="ARBA00004123"/>
    </source>
</evidence>
<name>A0A5N5L5S2_9ROSI</name>
<proteinExistence type="predicted"/>
<protein>
    <recommendedName>
        <fullName evidence="5">BRCT domain-containing protein</fullName>
    </recommendedName>
</protein>